<comment type="caution">
    <text evidence="2">The sequence shown here is derived from an EMBL/GenBank/DDBJ whole genome shotgun (WGS) entry which is preliminary data.</text>
</comment>
<name>A0A0N1IL78_LEPSE</name>
<dbReference type="VEuPathDB" id="TriTrypDB:Lsey_0094_0090"/>
<proteinExistence type="predicted"/>
<gene>
    <name evidence="2" type="ORF">ABL78_3621</name>
</gene>
<dbReference type="OMA" id="ITGHMVQ"/>
<evidence type="ECO:0000313" key="3">
    <source>
        <dbReference type="Proteomes" id="UP000038009"/>
    </source>
</evidence>
<organism evidence="2 3">
    <name type="scientific">Leptomonas seymouri</name>
    <dbReference type="NCBI Taxonomy" id="5684"/>
    <lineage>
        <taxon>Eukaryota</taxon>
        <taxon>Discoba</taxon>
        <taxon>Euglenozoa</taxon>
        <taxon>Kinetoplastea</taxon>
        <taxon>Metakinetoplastina</taxon>
        <taxon>Trypanosomatida</taxon>
        <taxon>Trypanosomatidae</taxon>
        <taxon>Leishmaniinae</taxon>
        <taxon>Leptomonas</taxon>
    </lineage>
</organism>
<dbReference type="Proteomes" id="UP000038009">
    <property type="component" value="Unassembled WGS sequence"/>
</dbReference>
<evidence type="ECO:0000313" key="2">
    <source>
        <dbReference type="EMBL" id="KPI87284.1"/>
    </source>
</evidence>
<reference evidence="2 3" key="1">
    <citation type="journal article" date="2015" name="PLoS Pathog.">
        <title>Leptomonas seymouri: Adaptations to the Dixenous Life Cycle Analyzed by Genome Sequencing, Transcriptome Profiling and Co-infection with Leishmania donovani.</title>
        <authorList>
            <person name="Kraeva N."/>
            <person name="Butenko A."/>
            <person name="Hlavacova J."/>
            <person name="Kostygov A."/>
            <person name="Myskova J."/>
            <person name="Grybchuk D."/>
            <person name="Lestinova T."/>
            <person name="Votypka J."/>
            <person name="Volf P."/>
            <person name="Opperdoes F."/>
            <person name="Flegontov P."/>
            <person name="Lukes J."/>
            <person name="Yurchenko V."/>
        </authorList>
    </citation>
    <scope>NUCLEOTIDE SEQUENCE [LARGE SCALE GENOMIC DNA]</scope>
    <source>
        <strain evidence="2 3">ATCC 30220</strain>
    </source>
</reference>
<dbReference type="OrthoDB" id="270755at2759"/>
<protein>
    <submittedName>
        <fullName evidence="2">Uncharacterized protein</fullName>
    </submittedName>
</protein>
<keyword evidence="3" id="KW-1185">Reference proteome</keyword>
<evidence type="ECO:0000256" key="1">
    <source>
        <dbReference type="SAM" id="MobiDB-lite"/>
    </source>
</evidence>
<accession>A0A0N1IL78</accession>
<feature type="region of interest" description="Disordered" evidence="1">
    <location>
        <begin position="348"/>
        <end position="371"/>
    </location>
</feature>
<sequence length="524" mass="58157">MDKLSNQLITRLAQTTLSDAQIQSYGRWLVAAVTVCYMAQSWQKDVPADVQYAITGHMVQGYDRSIISTRLEQCHTRALIQQAIGLNELRQQLRTETGKEAKLRGWKQVFRLTLISIVATTYIHSLTISLLCVKNTVRVLVFLLSRREAAGQLGSRKGAFSTIKAWWTGGLRAGFTGIMMESMLAKMAAQADQQASPFSNAGLEEENGLHGLPTPPPLDGRTAFVQSQQRQEMVEAMHGESLRQVEHAFSVRAVLELAIPRIVACAAAVVDSAIEARPEHLFCVSGIVRASDLRQLLEDIALRMEHCACVAAWVRRPRPFLQPAQPQCSRSGSSPSLPTMSTDAAAKLRSAMQEEEEGLIEDGDRRSASSSEDIVEFPHGSTVMLGPKGRPVCRHSAKRSEERAIDEILGHRLTFEEQAMQEEALRRDHLLKGQMAGFFRELYQSSSFGELCITYAAELLTNRFKEAGDIAHVKTYDASTDTARMAMVIAALDSCRLSALEEECEVKSYMRLFCEETIRSTCAQ</sequence>
<dbReference type="AlphaFoldDB" id="A0A0N1IL78"/>
<dbReference type="EMBL" id="LJSK01000094">
    <property type="protein sequence ID" value="KPI87284.1"/>
    <property type="molecule type" value="Genomic_DNA"/>
</dbReference>